<name>A0AAV4W1B2_9ARAC</name>
<organism evidence="1 2">
    <name type="scientific">Caerostris darwini</name>
    <dbReference type="NCBI Taxonomy" id="1538125"/>
    <lineage>
        <taxon>Eukaryota</taxon>
        <taxon>Metazoa</taxon>
        <taxon>Ecdysozoa</taxon>
        <taxon>Arthropoda</taxon>
        <taxon>Chelicerata</taxon>
        <taxon>Arachnida</taxon>
        <taxon>Araneae</taxon>
        <taxon>Araneomorphae</taxon>
        <taxon>Entelegynae</taxon>
        <taxon>Araneoidea</taxon>
        <taxon>Araneidae</taxon>
        <taxon>Caerostris</taxon>
    </lineage>
</organism>
<protein>
    <submittedName>
        <fullName evidence="1">Uncharacterized protein</fullName>
    </submittedName>
</protein>
<proteinExistence type="predicted"/>
<accession>A0AAV4W1B2</accession>
<sequence>MEEKWFWNSASQKCKWKCEERTPGSFTRKESKLSPLVTLFARVLSNSDEKEESFATLQFDKRHSIRIFNLVQVWRHQRNTDDTVIFCDCRLGIFKPSSGLLSRCILVCVCIVIYMYPRLPLYCHLDVPSSPPVLSSRCTLVSACIVI</sequence>
<comment type="caution">
    <text evidence="1">The sequence shown here is derived from an EMBL/GenBank/DDBJ whole genome shotgun (WGS) entry which is preliminary data.</text>
</comment>
<evidence type="ECO:0000313" key="2">
    <source>
        <dbReference type="Proteomes" id="UP001054837"/>
    </source>
</evidence>
<keyword evidence="2" id="KW-1185">Reference proteome</keyword>
<reference evidence="1 2" key="1">
    <citation type="submission" date="2021-06" db="EMBL/GenBank/DDBJ databases">
        <title>Caerostris darwini draft genome.</title>
        <authorList>
            <person name="Kono N."/>
            <person name="Arakawa K."/>
        </authorList>
    </citation>
    <scope>NUCLEOTIDE SEQUENCE [LARGE SCALE GENOMIC DNA]</scope>
</reference>
<evidence type="ECO:0000313" key="1">
    <source>
        <dbReference type="EMBL" id="GIY76346.1"/>
    </source>
</evidence>
<dbReference type="EMBL" id="BPLQ01013999">
    <property type="protein sequence ID" value="GIY76346.1"/>
    <property type="molecule type" value="Genomic_DNA"/>
</dbReference>
<gene>
    <name evidence="1" type="ORF">CDAR_242821</name>
</gene>
<dbReference type="Proteomes" id="UP001054837">
    <property type="component" value="Unassembled WGS sequence"/>
</dbReference>
<dbReference type="AlphaFoldDB" id="A0AAV4W1B2"/>